<gene>
    <name evidence="1" type="ORF">I79_012444</name>
</gene>
<accession>G3HNV0</accession>
<dbReference type="PANTHER" id="PTHR33960:SF1">
    <property type="entry name" value="SIMILAR TO KIAA0825 PROTEIN"/>
    <property type="match status" value="1"/>
</dbReference>
<name>G3HNV0_CRIGR</name>
<organism evidence="1 2">
    <name type="scientific">Cricetulus griseus</name>
    <name type="common">Chinese hamster</name>
    <name type="synonym">Cricetulus barabensis griseus</name>
    <dbReference type="NCBI Taxonomy" id="10029"/>
    <lineage>
        <taxon>Eukaryota</taxon>
        <taxon>Metazoa</taxon>
        <taxon>Chordata</taxon>
        <taxon>Craniata</taxon>
        <taxon>Vertebrata</taxon>
        <taxon>Euteleostomi</taxon>
        <taxon>Mammalia</taxon>
        <taxon>Eutheria</taxon>
        <taxon>Euarchontoglires</taxon>
        <taxon>Glires</taxon>
        <taxon>Rodentia</taxon>
        <taxon>Myomorpha</taxon>
        <taxon>Muroidea</taxon>
        <taxon>Cricetidae</taxon>
        <taxon>Cricetinae</taxon>
        <taxon>Cricetulus</taxon>
    </lineage>
</organism>
<proteinExistence type="predicted"/>
<evidence type="ECO:0000313" key="1">
    <source>
        <dbReference type="EMBL" id="EGW04350.1"/>
    </source>
</evidence>
<dbReference type="InParanoid" id="G3HNV0"/>
<protein>
    <submittedName>
        <fullName evidence="1">Uncharacterized protein KIAA0825-like</fullName>
    </submittedName>
</protein>
<dbReference type="PaxDb" id="10029-XP_007610236.1"/>
<reference evidence="2" key="1">
    <citation type="journal article" date="2011" name="Nat. Biotechnol.">
        <title>The genomic sequence of the Chinese hamster ovary (CHO)-K1 cell line.</title>
        <authorList>
            <person name="Xu X."/>
            <person name="Nagarajan H."/>
            <person name="Lewis N.E."/>
            <person name="Pan S."/>
            <person name="Cai Z."/>
            <person name="Liu X."/>
            <person name="Chen W."/>
            <person name="Xie M."/>
            <person name="Wang W."/>
            <person name="Hammond S."/>
            <person name="Andersen M.R."/>
            <person name="Neff N."/>
            <person name="Passarelli B."/>
            <person name="Koh W."/>
            <person name="Fan H.C."/>
            <person name="Wang J."/>
            <person name="Gui Y."/>
            <person name="Lee K.H."/>
            <person name="Betenbaugh M.J."/>
            <person name="Quake S.R."/>
            <person name="Famili I."/>
            <person name="Palsson B.O."/>
            <person name="Wang J."/>
        </authorList>
    </citation>
    <scope>NUCLEOTIDE SEQUENCE [LARGE SCALE GENOMIC DNA]</scope>
    <source>
        <strain evidence="2">CHO K1 cell line</strain>
    </source>
</reference>
<dbReference type="STRING" id="10029.G3HNV0"/>
<dbReference type="eggNOG" id="ENOG502QUZJ">
    <property type="taxonomic scope" value="Eukaryota"/>
</dbReference>
<dbReference type="InterPro" id="IPR027993">
    <property type="entry name" value="DUF4495"/>
</dbReference>
<dbReference type="Proteomes" id="UP000001075">
    <property type="component" value="Unassembled WGS sequence"/>
</dbReference>
<sequence>MGSTRGVVRPQDGPEPVYGRLLATTKMDHNMALRGILGVLKVTAGVGLELTEVGLEVAAGVGPEVTADFGLEVIAGVGVEVTADIGLEVIVEIGIEVTPEVVIDISAGVALGLGMTAGVAFGLGVTAGVALGLLVTADVVPCLEMTAGVLVSEQATGTEKDQKEGCSVVEAIFKVLYHCHLSPQAFGSVFMSYMEEEQLLDFLYNIPVSVYTESQPEVIRCLRLALMDAVKDTVQQVISLVRCGRNSETNLNKPRVPDHLLQTIPPAWGYIPRGSRRKESNKGFPRLAAQAVSIVISKLPTVIACLPPTIKIFFYLSERKMSKNLAALKKAGLLVWNLIVIICRIFEDGNTVERLTGASLDRWSKEKVALISVCLESILGERSSPCQLTQKVILSIERQKPNWLEHQLLKARTLSINCAFMAVEGSPGLEGDTALELTEQKTNVMVLDLCHKPGGSEYLRQIYHIMRLNEEYLKKQLFAMNGSEKKPLPSQPLKVTLWSVEDQPPVFNPFHVYKMFSENMIHQSATATWCWNWSNLLPNYLRLDKMTFGALLKNRC</sequence>
<dbReference type="AlphaFoldDB" id="G3HNV0"/>
<evidence type="ECO:0000313" key="2">
    <source>
        <dbReference type="Proteomes" id="UP000001075"/>
    </source>
</evidence>
<dbReference type="PANTHER" id="PTHR33960">
    <property type="entry name" value="SIMILAR TO KIAA0825 PROTEIN"/>
    <property type="match status" value="1"/>
</dbReference>
<dbReference type="EMBL" id="JH000554">
    <property type="protein sequence ID" value="EGW04350.1"/>
    <property type="molecule type" value="Genomic_DNA"/>
</dbReference>